<accession>A0A2G5FAB2</accession>
<organism evidence="5 6">
    <name type="scientific">Aquilegia coerulea</name>
    <name type="common">Rocky mountain columbine</name>
    <dbReference type="NCBI Taxonomy" id="218851"/>
    <lineage>
        <taxon>Eukaryota</taxon>
        <taxon>Viridiplantae</taxon>
        <taxon>Streptophyta</taxon>
        <taxon>Embryophyta</taxon>
        <taxon>Tracheophyta</taxon>
        <taxon>Spermatophyta</taxon>
        <taxon>Magnoliopsida</taxon>
        <taxon>Ranunculales</taxon>
        <taxon>Ranunculaceae</taxon>
        <taxon>Thalictroideae</taxon>
        <taxon>Aquilegia</taxon>
    </lineage>
</organism>
<dbReference type="InterPro" id="IPR038408">
    <property type="entry name" value="GNK2_sf"/>
</dbReference>
<dbReference type="PROSITE" id="PS51473">
    <property type="entry name" value="GNK2"/>
    <property type="match status" value="2"/>
</dbReference>
<evidence type="ECO:0000256" key="2">
    <source>
        <dbReference type="ARBA" id="ARBA00022737"/>
    </source>
</evidence>
<dbReference type="InParanoid" id="A0A2G5FAB2"/>
<feature type="domain" description="Gnk2-homologous" evidence="4">
    <location>
        <begin position="149"/>
        <end position="260"/>
    </location>
</feature>
<dbReference type="STRING" id="218851.A0A2G5FAB2"/>
<sequence length="263" mass="29898">LFTKKSTCIISLTSLQVRRWILFLSYILTTLFACLTNAQPDFQAHYCNYDYRGTYTSNSTFKKNLDTLASIVASSEVSFHNISIGQNPDRVNIIALCRGDVAWDICRSCLIDANTKLREICPNEKQSIGWYDECMLRYSDRYIFNTMFTLPNAYTYNPTTVSRATTAQFNQAVRTLLNNLLQVASRGNSVRKFATRSTRTGANNNITLYGLAECTPDLNRQQCRDCLSGTAEKLPECCNGRIGGRILRPSCNFRYEIGRFYGF</sequence>
<keyword evidence="1" id="KW-0732">Signal</keyword>
<keyword evidence="2" id="KW-0677">Repeat</keyword>
<dbReference type="Gene3D" id="3.30.430.20">
    <property type="entry name" value="Gnk2 domain, C-X8-C-X2-C motif"/>
    <property type="match status" value="2"/>
</dbReference>
<name>A0A2G5FAB2_AQUCA</name>
<dbReference type="EMBL" id="KZ305018">
    <property type="protein sequence ID" value="PIA64880.1"/>
    <property type="molecule type" value="Genomic_DNA"/>
</dbReference>
<keyword evidence="3" id="KW-0812">Transmembrane</keyword>
<dbReference type="Pfam" id="PF01657">
    <property type="entry name" value="Stress-antifung"/>
    <property type="match status" value="2"/>
</dbReference>
<dbReference type="AlphaFoldDB" id="A0A2G5FAB2"/>
<keyword evidence="3" id="KW-1133">Transmembrane helix</keyword>
<evidence type="ECO:0000313" key="6">
    <source>
        <dbReference type="Proteomes" id="UP000230069"/>
    </source>
</evidence>
<evidence type="ECO:0000313" key="5">
    <source>
        <dbReference type="EMBL" id="PIA64880.1"/>
    </source>
</evidence>
<evidence type="ECO:0000256" key="1">
    <source>
        <dbReference type="ARBA" id="ARBA00022729"/>
    </source>
</evidence>
<dbReference type="PANTHER" id="PTHR32099:SF51">
    <property type="entry name" value="CYSTEINE-RICH RECEPTOR-LIKE PROTEIN KINASE 25 ISOFORM X1"/>
    <property type="match status" value="1"/>
</dbReference>
<evidence type="ECO:0000259" key="4">
    <source>
        <dbReference type="PROSITE" id="PS51473"/>
    </source>
</evidence>
<evidence type="ECO:0000256" key="3">
    <source>
        <dbReference type="SAM" id="Phobius"/>
    </source>
</evidence>
<dbReference type="FunFam" id="3.30.430.20:FF:000002">
    <property type="entry name" value="Cysteine-rich receptor-like protein kinase 10"/>
    <property type="match status" value="1"/>
</dbReference>
<keyword evidence="6" id="KW-1185">Reference proteome</keyword>
<dbReference type="CDD" id="cd23509">
    <property type="entry name" value="Gnk2-like"/>
    <property type="match status" value="2"/>
</dbReference>
<protein>
    <recommendedName>
        <fullName evidence="4">Gnk2-homologous domain-containing protein</fullName>
    </recommendedName>
</protein>
<keyword evidence="3" id="KW-0472">Membrane</keyword>
<dbReference type="Proteomes" id="UP000230069">
    <property type="component" value="Unassembled WGS sequence"/>
</dbReference>
<gene>
    <name evidence="5" type="ORF">AQUCO_00100391v1</name>
</gene>
<feature type="transmembrane region" description="Helical" evidence="3">
    <location>
        <begin position="20"/>
        <end position="38"/>
    </location>
</feature>
<reference evidence="5 6" key="1">
    <citation type="submission" date="2017-09" db="EMBL/GenBank/DDBJ databases">
        <title>WGS assembly of Aquilegia coerulea Goldsmith.</title>
        <authorList>
            <person name="Hodges S."/>
            <person name="Kramer E."/>
            <person name="Nordborg M."/>
            <person name="Tomkins J."/>
            <person name="Borevitz J."/>
            <person name="Derieg N."/>
            <person name="Yan J."/>
            <person name="Mihaltcheva S."/>
            <person name="Hayes R.D."/>
            <person name="Rokhsar D."/>
        </authorList>
    </citation>
    <scope>NUCLEOTIDE SEQUENCE [LARGE SCALE GENOMIC DNA]</scope>
    <source>
        <strain evidence="6">cv. Goldsmith</strain>
    </source>
</reference>
<feature type="domain" description="Gnk2-homologous" evidence="4">
    <location>
        <begin position="43"/>
        <end position="143"/>
    </location>
</feature>
<dbReference type="InterPro" id="IPR002902">
    <property type="entry name" value="GNK2"/>
</dbReference>
<dbReference type="FunFam" id="3.30.430.20:FF:000003">
    <property type="entry name" value="Cysteine-rich RLK (RECEPTOR-like protein kinase) 10"/>
    <property type="match status" value="1"/>
</dbReference>
<dbReference type="OrthoDB" id="1909574at2759"/>
<proteinExistence type="predicted"/>
<feature type="non-terminal residue" evidence="5">
    <location>
        <position position="1"/>
    </location>
</feature>
<dbReference type="PANTHER" id="PTHR32099">
    <property type="entry name" value="CYSTEINE-RICH REPEAT SECRETORY PROTEIN"/>
    <property type="match status" value="1"/>
</dbReference>